<dbReference type="Proteomes" id="UP001470809">
    <property type="component" value="Chromosome"/>
</dbReference>
<evidence type="ECO:0000313" key="1">
    <source>
        <dbReference type="EMBL" id="WZU69398.2"/>
    </source>
</evidence>
<reference evidence="2" key="1">
    <citation type="submission" date="2024-04" db="EMBL/GenBank/DDBJ databases">
        <title>Phylogenomic analyses of a clade within the roseobacter group suggest taxonomic reassignments of species of the genera Aestuariivita, Citreicella, Loktanella, Nautella, Pelagibaca, Ruegeria, Thalassobius, Thiobacimonas and Tropicibacter, and the proposal o.</title>
        <authorList>
            <person name="Jeon C.O."/>
        </authorList>
    </citation>
    <scope>NUCLEOTIDE SEQUENCE [LARGE SCALE GENOMIC DNA]</scope>
    <source>
        <strain evidence="2">SS1-5</strain>
    </source>
</reference>
<dbReference type="KEGG" id="yrh:AABB31_11460"/>
<accession>A0AAN0MGD9</accession>
<dbReference type="RefSeq" id="WP_373635595.1">
    <property type="nucleotide sequence ID" value="NZ_CP151767.2"/>
</dbReference>
<keyword evidence="2" id="KW-1185">Reference proteome</keyword>
<organism evidence="1 2">
    <name type="scientific">Yoonia rhodophyticola</name>
    <dbReference type="NCBI Taxonomy" id="3137370"/>
    <lineage>
        <taxon>Bacteria</taxon>
        <taxon>Pseudomonadati</taxon>
        <taxon>Pseudomonadota</taxon>
        <taxon>Alphaproteobacteria</taxon>
        <taxon>Rhodobacterales</taxon>
        <taxon>Paracoccaceae</taxon>
        <taxon>Yoonia</taxon>
    </lineage>
</organism>
<name>A0AAN0MGD9_9RHOB</name>
<dbReference type="EMBL" id="CP151767">
    <property type="protein sequence ID" value="WZU69398.2"/>
    <property type="molecule type" value="Genomic_DNA"/>
</dbReference>
<evidence type="ECO:0000313" key="2">
    <source>
        <dbReference type="Proteomes" id="UP001470809"/>
    </source>
</evidence>
<gene>
    <name evidence="1" type="ORF">AABB31_11460</name>
</gene>
<dbReference type="AlphaFoldDB" id="A0AAN0MGD9"/>
<proteinExistence type="predicted"/>
<reference evidence="1 2" key="2">
    <citation type="submission" date="2024-08" db="EMBL/GenBank/DDBJ databases">
        <title>Phylogenomic analyses of a clade within the roseobacter group suggest taxonomic reassignments of species of the genera Aestuariivita, Citreicella, Loktanella, Nautella, Pelagibaca, Ruegeria, Thalassobius, Thiobacimonas and Tropicibacter, and the proposal o.</title>
        <authorList>
            <person name="Jeon C.O."/>
        </authorList>
    </citation>
    <scope>NUCLEOTIDE SEQUENCE [LARGE SCALE GENOMIC DNA]</scope>
    <source>
        <strain evidence="1 2">SS1-5</strain>
    </source>
</reference>
<sequence length="233" mass="25107">MKMLTSGFAISLAILATDVKADQMLMVDGEEYSLSSLTENCQSITDDPAAQIACFSALSKLIEEQAADAQENQVSVPQALDALRAVAQYQDADSGLSIAGSDCNIHTVYFNNYFHISRRNVSTIDLFSAQFDASKLLFDQTVKAQGTQAPLSKGFMDAGANAVVRGGVELDSTLDNFAPISARMTLDVYANEVVGQLPAVQAQAFDFVLVHPQRSQSSVEIWTAFEAFVNACK</sequence>
<protein>
    <submittedName>
        <fullName evidence="1">Uncharacterized protein</fullName>
    </submittedName>
</protein>